<dbReference type="EMBL" id="KV948807">
    <property type="protein sequence ID" value="PIO25008.1"/>
    <property type="molecule type" value="Genomic_DNA"/>
</dbReference>
<accession>A0A2G9RAT0</accession>
<protein>
    <submittedName>
        <fullName evidence="1">Uncharacterized protein</fullName>
    </submittedName>
</protein>
<keyword evidence="2" id="KW-1185">Reference proteome</keyword>
<proteinExistence type="predicted"/>
<evidence type="ECO:0000313" key="1">
    <source>
        <dbReference type="EMBL" id="PIO25008.1"/>
    </source>
</evidence>
<organism evidence="1 2">
    <name type="scientific">Aquarana catesbeiana</name>
    <name type="common">American bullfrog</name>
    <name type="synonym">Rana catesbeiana</name>
    <dbReference type="NCBI Taxonomy" id="8400"/>
    <lineage>
        <taxon>Eukaryota</taxon>
        <taxon>Metazoa</taxon>
        <taxon>Chordata</taxon>
        <taxon>Craniata</taxon>
        <taxon>Vertebrata</taxon>
        <taxon>Euteleostomi</taxon>
        <taxon>Amphibia</taxon>
        <taxon>Batrachia</taxon>
        <taxon>Anura</taxon>
        <taxon>Neobatrachia</taxon>
        <taxon>Ranoidea</taxon>
        <taxon>Ranidae</taxon>
        <taxon>Aquarana</taxon>
    </lineage>
</organism>
<name>A0A2G9RAT0_AQUCT</name>
<dbReference type="AlphaFoldDB" id="A0A2G9RAT0"/>
<sequence>MQAQRIPSKHQRKRWECYKLSRVPHNLRLPNCCQIKSQLHQEPRRKDKLCLFVLVKPLRHSVVDDANPNPNQTWMERCCHSWRR</sequence>
<gene>
    <name evidence="1" type="ORF">AB205_0102990</name>
</gene>
<reference evidence="2" key="1">
    <citation type="journal article" date="2017" name="Nat. Commun.">
        <title>The North American bullfrog draft genome provides insight into hormonal regulation of long noncoding RNA.</title>
        <authorList>
            <person name="Hammond S.A."/>
            <person name="Warren R.L."/>
            <person name="Vandervalk B.P."/>
            <person name="Kucuk E."/>
            <person name="Khan H."/>
            <person name="Gibb E.A."/>
            <person name="Pandoh P."/>
            <person name="Kirk H."/>
            <person name="Zhao Y."/>
            <person name="Jones M."/>
            <person name="Mungall A.J."/>
            <person name="Coope R."/>
            <person name="Pleasance S."/>
            <person name="Moore R.A."/>
            <person name="Holt R.A."/>
            <person name="Round J.M."/>
            <person name="Ohora S."/>
            <person name="Walle B.V."/>
            <person name="Veldhoen N."/>
            <person name="Helbing C.C."/>
            <person name="Birol I."/>
        </authorList>
    </citation>
    <scope>NUCLEOTIDE SEQUENCE [LARGE SCALE GENOMIC DNA]</scope>
</reference>
<evidence type="ECO:0000313" key="2">
    <source>
        <dbReference type="Proteomes" id="UP000228934"/>
    </source>
</evidence>
<dbReference type="Proteomes" id="UP000228934">
    <property type="component" value="Unassembled WGS sequence"/>
</dbReference>